<dbReference type="InParanoid" id="C4JI40"/>
<dbReference type="HOGENOM" id="CLU_012767_0_0_1"/>
<dbReference type="PANTHER" id="PTHR16062">
    <property type="entry name" value="SWI/SNF-RELATED"/>
    <property type="match status" value="1"/>
</dbReference>
<dbReference type="Gene3D" id="1.20.920.10">
    <property type="entry name" value="Bromodomain-like"/>
    <property type="match status" value="2"/>
</dbReference>
<evidence type="ECO:0000256" key="5">
    <source>
        <dbReference type="ARBA" id="ARBA00023117"/>
    </source>
</evidence>
<feature type="compositionally biased region" description="Polar residues" evidence="9">
    <location>
        <begin position="372"/>
        <end position="382"/>
    </location>
</feature>
<protein>
    <recommendedName>
        <fullName evidence="10">Bromo domain-containing protein</fullName>
    </recommendedName>
</protein>
<feature type="region of interest" description="Disordered" evidence="9">
    <location>
        <begin position="234"/>
        <end position="404"/>
    </location>
</feature>
<keyword evidence="6" id="KW-0804">Transcription</keyword>
<dbReference type="Pfam" id="PF00439">
    <property type="entry name" value="Bromodomain"/>
    <property type="match status" value="1"/>
</dbReference>
<dbReference type="InterPro" id="IPR037382">
    <property type="entry name" value="Rsc/polybromo"/>
</dbReference>
<feature type="compositionally biased region" description="Basic and acidic residues" evidence="9">
    <location>
        <begin position="90"/>
        <end position="99"/>
    </location>
</feature>
<dbReference type="InterPro" id="IPR054551">
    <property type="entry name" value="RSC4_Ig-like"/>
</dbReference>
<keyword evidence="3" id="KW-0156">Chromatin regulator</keyword>
<dbReference type="KEGG" id="ure:UREG_01465"/>
<keyword evidence="12" id="KW-1185">Reference proteome</keyword>
<feature type="domain" description="Bromo" evidence="10">
    <location>
        <begin position="160"/>
        <end position="221"/>
    </location>
</feature>
<dbReference type="eggNOG" id="KOG1827">
    <property type="taxonomic scope" value="Eukaryota"/>
</dbReference>
<dbReference type="GO" id="GO:0003682">
    <property type="term" value="F:chromatin binding"/>
    <property type="evidence" value="ECO:0007669"/>
    <property type="project" value="TreeGrafter"/>
</dbReference>
<dbReference type="Proteomes" id="UP000002058">
    <property type="component" value="Unassembled WGS sequence"/>
</dbReference>
<dbReference type="AlphaFoldDB" id="C4JI40"/>
<feature type="domain" description="Bromo" evidence="10">
    <location>
        <begin position="1"/>
        <end position="41"/>
    </location>
</feature>
<organism evidence="11 12">
    <name type="scientific">Uncinocarpus reesii (strain UAMH 1704)</name>
    <dbReference type="NCBI Taxonomy" id="336963"/>
    <lineage>
        <taxon>Eukaryota</taxon>
        <taxon>Fungi</taxon>
        <taxon>Dikarya</taxon>
        <taxon>Ascomycota</taxon>
        <taxon>Pezizomycotina</taxon>
        <taxon>Eurotiomycetes</taxon>
        <taxon>Eurotiomycetidae</taxon>
        <taxon>Onygenales</taxon>
        <taxon>Onygenaceae</taxon>
        <taxon>Uncinocarpus</taxon>
    </lineage>
</organism>
<dbReference type="InterPro" id="IPR001487">
    <property type="entry name" value="Bromodomain"/>
</dbReference>
<reference evidence="12" key="1">
    <citation type="journal article" date="2009" name="Genome Res.">
        <title>Comparative genomic analyses of the human fungal pathogens Coccidioides and their relatives.</title>
        <authorList>
            <person name="Sharpton T.J."/>
            <person name="Stajich J.E."/>
            <person name="Rounsley S.D."/>
            <person name="Gardner M.J."/>
            <person name="Wortman J.R."/>
            <person name="Jordar V.S."/>
            <person name="Maiti R."/>
            <person name="Kodira C.D."/>
            <person name="Neafsey D.E."/>
            <person name="Zeng Q."/>
            <person name="Hung C.-Y."/>
            <person name="McMahan C."/>
            <person name="Muszewska A."/>
            <person name="Grynberg M."/>
            <person name="Mandel M.A."/>
            <person name="Kellner E.M."/>
            <person name="Barker B.M."/>
            <person name="Galgiani J.N."/>
            <person name="Orbach M.J."/>
            <person name="Kirkland T.N."/>
            <person name="Cole G.T."/>
            <person name="Henn M.R."/>
            <person name="Birren B.W."/>
            <person name="Taylor J.W."/>
        </authorList>
    </citation>
    <scope>NUCLEOTIDE SEQUENCE [LARGE SCALE GENOMIC DNA]</scope>
    <source>
        <strain evidence="12">UAMH 1704</strain>
    </source>
</reference>
<evidence type="ECO:0000256" key="2">
    <source>
        <dbReference type="ARBA" id="ARBA00022737"/>
    </source>
</evidence>
<keyword evidence="7" id="KW-0539">Nucleus</keyword>
<evidence type="ECO:0000256" key="6">
    <source>
        <dbReference type="ARBA" id="ARBA00023163"/>
    </source>
</evidence>
<keyword evidence="4" id="KW-0805">Transcription regulation</keyword>
<feature type="region of interest" description="Disordered" evidence="9">
    <location>
        <begin position="73"/>
        <end position="144"/>
    </location>
</feature>
<dbReference type="OMA" id="LWTNAYF"/>
<evidence type="ECO:0000256" key="4">
    <source>
        <dbReference type="ARBA" id="ARBA00023015"/>
    </source>
</evidence>
<sequence length="564" mass="62318">MDMIENKLRNHEYSCLTLLEADLRRMVSNAKSYNEKRSTVFSHAERIRKIVSSVMSQINPAYKDNKYVPFSTPLPEVEEGAQGGEEEDAPMERPSERVRSQTANSEAPSRRSGQRRSHRTPTTDRDVEPNETSTRGPERDSFEQAQERIISEMIRMKDEDGEEVFFPFLNKPDRTLYKEYYDIIKHPTSLRTILKLVRGTDRRKNATKGSPFKTWDAFAEENHFRRRLAEVRKVVPEPTSTGEGGPTRIKLRVGSTKTPEPNPQKLTLKFPGKSAESTSEKQHPGVTVDNESLKRQQALVRAGSGGVETPAPPPASTRILRDRAPSATKSQSSTQPPAYTPPTPRPKAESHTSQSPKGVAASIAPHRPEPKQQPNGLSSATTAPIHAPNGPPLTAMGPTATPVNAQKPVTPIHPAVGPAAVWPPRKYVPRTRLITHVNLRTESGPKFNLDIPASSINPRQSVTLSVPFSHNVLYLQPTVVSSSLERQTQLTVTVGSQKIPSLGPPVRSADFTIPRYELRLGPGVTKVDVEMYAAPGRGVANIATPNGPGVEYEAFTLYIHVMHR</sequence>
<dbReference type="RefSeq" id="XP_002541949.1">
    <property type="nucleotide sequence ID" value="XM_002541903.1"/>
</dbReference>
<feature type="compositionally biased region" description="Acidic residues" evidence="9">
    <location>
        <begin position="76"/>
        <end position="89"/>
    </location>
</feature>
<accession>C4JI40</accession>
<evidence type="ECO:0000256" key="3">
    <source>
        <dbReference type="ARBA" id="ARBA00022853"/>
    </source>
</evidence>
<dbReference type="OrthoDB" id="6017at2759"/>
<dbReference type="GeneID" id="8440719"/>
<keyword evidence="2" id="KW-0677">Repeat</keyword>
<evidence type="ECO:0000256" key="8">
    <source>
        <dbReference type="PROSITE-ProRule" id="PRU00035"/>
    </source>
</evidence>
<dbReference type="GO" id="GO:0016586">
    <property type="term" value="C:RSC-type complex"/>
    <property type="evidence" value="ECO:0007669"/>
    <property type="project" value="InterPro"/>
</dbReference>
<dbReference type="PROSITE" id="PS50014">
    <property type="entry name" value="BROMODOMAIN_2"/>
    <property type="match status" value="2"/>
</dbReference>
<dbReference type="SUPFAM" id="SSF47370">
    <property type="entry name" value="Bromodomain"/>
    <property type="match status" value="2"/>
</dbReference>
<dbReference type="GO" id="GO:0006338">
    <property type="term" value="P:chromatin remodeling"/>
    <property type="evidence" value="ECO:0007669"/>
    <property type="project" value="InterPro"/>
</dbReference>
<dbReference type="EMBL" id="CH476615">
    <property type="protein sequence ID" value="EEP76616.1"/>
    <property type="molecule type" value="Genomic_DNA"/>
</dbReference>
<evidence type="ECO:0000256" key="1">
    <source>
        <dbReference type="ARBA" id="ARBA00004123"/>
    </source>
</evidence>
<dbReference type="GO" id="GO:0006368">
    <property type="term" value="P:transcription elongation by RNA polymerase II"/>
    <property type="evidence" value="ECO:0007669"/>
    <property type="project" value="TreeGrafter"/>
</dbReference>
<evidence type="ECO:0000313" key="12">
    <source>
        <dbReference type="Proteomes" id="UP000002058"/>
    </source>
</evidence>
<proteinExistence type="predicted"/>
<dbReference type="PANTHER" id="PTHR16062:SF19">
    <property type="entry name" value="PROTEIN POLYBROMO-1"/>
    <property type="match status" value="1"/>
</dbReference>
<keyword evidence="5 8" id="KW-0103">Bromodomain</keyword>
<dbReference type="CDD" id="cd04369">
    <property type="entry name" value="Bromodomain"/>
    <property type="match status" value="2"/>
</dbReference>
<evidence type="ECO:0000256" key="9">
    <source>
        <dbReference type="SAM" id="MobiDB-lite"/>
    </source>
</evidence>
<evidence type="ECO:0000256" key="7">
    <source>
        <dbReference type="ARBA" id="ARBA00023242"/>
    </source>
</evidence>
<comment type="subcellular location">
    <subcellularLocation>
        <location evidence="1">Nucleus</location>
    </subcellularLocation>
</comment>
<evidence type="ECO:0000313" key="11">
    <source>
        <dbReference type="EMBL" id="EEP76616.1"/>
    </source>
</evidence>
<name>C4JI40_UNCRE</name>
<evidence type="ECO:0000259" key="10">
    <source>
        <dbReference type="PROSITE" id="PS50014"/>
    </source>
</evidence>
<gene>
    <name evidence="11" type="ORF">UREG_01465</name>
</gene>
<dbReference type="InterPro" id="IPR036427">
    <property type="entry name" value="Bromodomain-like_sf"/>
</dbReference>
<dbReference type="Pfam" id="PF22994">
    <property type="entry name" value="RSC4_Ig_like"/>
    <property type="match status" value="1"/>
</dbReference>
<dbReference type="VEuPathDB" id="FungiDB:UREG_01465"/>